<dbReference type="Pfam" id="PF00149">
    <property type="entry name" value="Metallophos"/>
    <property type="match status" value="1"/>
</dbReference>
<protein>
    <submittedName>
        <fullName evidence="2">Serine/threonine protein phosphatase</fullName>
    </submittedName>
</protein>
<dbReference type="GO" id="GO:0008803">
    <property type="term" value="F:bis(5'-nucleosyl)-tetraphosphatase (symmetrical) activity"/>
    <property type="evidence" value="ECO:0007669"/>
    <property type="project" value="TreeGrafter"/>
</dbReference>
<dbReference type="GO" id="GO:0110154">
    <property type="term" value="P:RNA decapping"/>
    <property type="evidence" value="ECO:0007669"/>
    <property type="project" value="TreeGrafter"/>
</dbReference>
<dbReference type="Gene3D" id="3.60.21.10">
    <property type="match status" value="1"/>
</dbReference>
<evidence type="ECO:0000313" key="3">
    <source>
        <dbReference type="Proteomes" id="UP000276568"/>
    </source>
</evidence>
<accession>A0A3N0I3H3</accession>
<gene>
    <name evidence="2" type="ORF">EDX97_03155</name>
</gene>
<dbReference type="AlphaFoldDB" id="A0A3N0I3H3"/>
<keyword evidence="3" id="KW-1185">Reference proteome</keyword>
<comment type="caution">
    <text evidence="2">The sequence shown here is derived from an EMBL/GenBank/DDBJ whole genome shotgun (WGS) entry which is preliminary data.</text>
</comment>
<proteinExistence type="predicted"/>
<feature type="domain" description="Calcineurin-like phosphoesterase" evidence="1">
    <location>
        <begin position="16"/>
        <end position="208"/>
    </location>
</feature>
<dbReference type="InterPro" id="IPR029052">
    <property type="entry name" value="Metallo-depent_PP-like"/>
</dbReference>
<dbReference type="SUPFAM" id="SSF56300">
    <property type="entry name" value="Metallo-dependent phosphatases"/>
    <property type="match status" value="1"/>
</dbReference>
<organism evidence="2 3">
    <name type="scientific">Absicoccus porci</name>
    <dbReference type="NCBI Taxonomy" id="2486576"/>
    <lineage>
        <taxon>Bacteria</taxon>
        <taxon>Bacillati</taxon>
        <taxon>Bacillota</taxon>
        <taxon>Erysipelotrichia</taxon>
        <taxon>Erysipelotrichales</taxon>
        <taxon>Erysipelotrichaceae</taxon>
        <taxon>Absicoccus</taxon>
    </lineage>
</organism>
<reference evidence="2 3" key="1">
    <citation type="submission" date="2018-11" db="EMBL/GenBank/DDBJ databases">
        <title>Clostridium sp. nov., a member of the family Erysipelotrichaceae isolated from pig faeces.</title>
        <authorList>
            <person name="Chang Y.-H."/>
        </authorList>
    </citation>
    <scope>NUCLEOTIDE SEQUENCE [LARGE SCALE GENOMIC DNA]</scope>
    <source>
        <strain evidence="2 3">YH-panp20</strain>
    </source>
</reference>
<dbReference type="PANTHER" id="PTHR42850:SF4">
    <property type="entry name" value="ZINC-DEPENDENT ENDOPOLYPHOSPHATASE"/>
    <property type="match status" value="1"/>
</dbReference>
<evidence type="ECO:0000313" key="2">
    <source>
        <dbReference type="EMBL" id="RNM31571.1"/>
    </source>
</evidence>
<dbReference type="InterPro" id="IPR004843">
    <property type="entry name" value="Calcineurin-like_PHP"/>
</dbReference>
<dbReference type="OrthoDB" id="384253at2"/>
<dbReference type="GO" id="GO:0016791">
    <property type="term" value="F:phosphatase activity"/>
    <property type="evidence" value="ECO:0007669"/>
    <property type="project" value="TreeGrafter"/>
</dbReference>
<dbReference type="PANTHER" id="PTHR42850">
    <property type="entry name" value="METALLOPHOSPHOESTERASE"/>
    <property type="match status" value="1"/>
</dbReference>
<dbReference type="InterPro" id="IPR050126">
    <property type="entry name" value="Ap4A_hydrolase"/>
</dbReference>
<evidence type="ECO:0000259" key="1">
    <source>
        <dbReference type="Pfam" id="PF00149"/>
    </source>
</evidence>
<dbReference type="RefSeq" id="WP_128519734.1">
    <property type="nucleotide sequence ID" value="NZ_JALFCT010000029.1"/>
</dbReference>
<name>A0A3N0I3H3_9FIRM</name>
<dbReference type="GO" id="GO:0005737">
    <property type="term" value="C:cytoplasm"/>
    <property type="evidence" value="ECO:0007669"/>
    <property type="project" value="TreeGrafter"/>
</dbReference>
<dbReference type="EMBL" id="RJQC01000001">
    <property type="protein sequence ID" value="RNM31571.1"/>
    <property type="molecule type" value="Genomic_DNA"/>
</dbReference>
<sequence length="358" mass="41768">MDRSVKVKKLEATSGRTIAISDIHGNYDRYLALLKKIHYRPNQDRLILVGDFIEKGPKNLLLLRYIMHQAETEDVHVLMGNCDFTCKNVLYSYRLEFLRYILLMRKASVMHEMEAEIHYTFDENVDMADYCQMMRKYFLKELSFVNDLPHVIETPDTIYVHAALVDPEHYGSDFKEVINQSFFLKRNIYFPKRVVVGHMPVTEYCHRIANFDPIYDSKMNVYSIDGGNIVKKQSGQLNALIFDGHTIQTESIDELPEVQVIKDVEPGTQLPIFVTWNEGKVDILQKTSTHSLVYNSYLKRKFWVPNVFIQHGKANEYTTYEMPLKKGDTVKLVCTYDDKAQIKKNGILGWTYKTNLHL</sequence>
<dbReference type="Proteomes" id="UP000276568">
    <property type="component" value="Unassembled WGS sequence"/>
</dbReference>